<dbReference type="PANTHER" id="PTHR24304">
    <property type="entry name" value="CYTOCHROME P450 FAMILY 7"/>
    <property type="match status" value="1"/>
</dbReference>
<proteinExistence type="inferred from homology"/>
<evidence type="ECO:0000256" key="6">
    <source>
        <dbReference type="ARBA" id="ARBA00023002"/>
    </source>
</evidence>
<comment type="similarity">
    <text evidence="3 11">Belongs to the cytochrome P450 family.</text>
</comment>
<dbReference type="AlphaFoldDB" id="A0A2T2P1L3"/>
<dbReference type="InterPro" id="IPR001128">
    <property type="entry name" value="Cyt_P450"/>
</dbReference>
<dbReference type="PRINTS" id="PR00385">
    <property type="entry name" value="P450"/>
</dbReference>
<evidence type="ECO:0000256" key="2">
    <source>
        <dbReference type="ARBA" id="ARBA00004370"/>
    </source>
</evidence>
<evidence type="ECO:0000256" key="11">
    <source>
        <dbReference type="RuleBase" id="RU000461"/>
    </source>
</evidence>
<evidence type="ECO:0000256" key="7">
    <source>
        <dbReference type="ARBA" id="ARBA00023004"/>
    </source>
</evidence>
<dbReference type="Proteomes" id="UP000240883">
    <property type="component" value="Unassembled WGS sequence"/>
</dbReference>
<dbReference type="EMBL" id="KZ678131">
    <property type="protein sequence ID" value="PSN71523.1"/>
    <property type="molecule type" value="Genomic_DNA"/>
</dbReference>
<dbReference type="InterPro" id="IPR002403">
    <property type="entry name" value="Cyt_P450_E_grp-IV"/>
</dbReference>
<dbReference type="PRINTS" id="PR00465">
    <property type="entry name" value="EP450IV"/>
</dbReference>
<dbReference type="InterPro" id="IPR050529">
    <property type="entry name" value="CYP450_sterol_14alpha_dmase"/>
</dbReference>
<evidence type="ECO:0000313" key="12">
    <source>
        <dbReference type="EMBL" id="PSN71523.1"/>
    </source>
</evidence>
<evidence type="ECO:0000313" key="13">
    <source>
        <dbReference type="Proteomes" id="UP000240883"/>
    </source>
</evidence>
<sequence>MPSPLTLASALVAVCLGYVVVNVMRQLFFPNRAEPPVVFHWIPWLGSALSYGKDPYKFLFACRERHGDVFTFVLLGRSTTVYLGIAGNDFVFNGKETHVNAEEIYGPLCNPVFGEDVVYDCSNAKLMEQKRFVKLGLTTEALKSHVQLIEKEVVDYIKSSRDFKGQSGTVNIPPIMAQITIFTAARALQGQEVRNKLTNEFAGLYHDLDGGFNPINFVLPHAPFPHNIRRDRAQLKMRKIYETIIAGRRAGKSPPTSDMIWNLMQCSYKDGRPVPDKEIANMMITILMAGQHNSSNVSSWILLHLANDPRICEELYQEQLARLADDKGNLPPLQFDDLDSLPLHSAVVKETLRMHNAIHSIMRLVKKPLPVPGTSWIIPPDHAILASPGISANSEQYFPNPTKWDPHRWDNRKVEEDDESEMVDYGYGRISRGTKSAYLPFGGGRHRCIGEKFAYANLEVITATMVRNFRFSNVQGRNGVPGTDYSTMFSRPLEPANIHWERRDVVSS</sequence>
<evidence type="ECO:0000256" key="10">
    <source>
        <dbReference type="PIRSR" id="PIRSR602403-1"/>
    </source>
</evidence>
<comment type="cofactor">
    <cofactor evidence="1 10">
        <name>heme</name>
        <dbReference type="ChEBI" id="CHEBI:30413"/>
    </cofactor>
</comment>
<reference evidence="12 13" key="1">
    <citation type="journal article" date="2018" name="Front. Microbiol.">
        <title>Genome-Wide Analysis of Corynespora cassiicola Leaf Fall Disease Putative Effectors.</title>
        <authorList>
            <person name="Lopez D."/>
            <person name="Ribeiro S."/>
            <person name="Label P."/>
            <person name="Fumanal B."/>
            <person name="Venisse J.S."/>
            <person name="Kohler A."/>
            <person name="de Oliveira R.R."/>
            <person name="Labutti K."/>
            <person name="Lipzen A."/>
            <person name="Lail K."/>
            <person name="Bauer D."/>
            <person name="Ohm R.A."/>
            <person name="Barry K.W."/>
            <person name="Spatafora J."/>
            <person name="Grigoriev I.V."/>
            <person name="Martin F.M."/>
            <person name="Pujade-Renaud V."/>
        </authorList>
    </citation>
    <scope>NUCLEOTIDE SEQUENCE [LARGE SCALE GENOMIC DNA]</scope>
    <source>
        <strain evidence="12 13">Philippines</strain>
    </source>
</reference>
<dbReference type="GO" id="GO:0008398">
    <property type="term" value="F:sterol 14-demethylase activity"/>
    <property type="evidence" value="ECO:0007669"/>
    <property type="project" value="UniProtKB-ARBA"/>
</dbReference>
<dbReference type="GO" id="GO:0005506">
    <property type="term" value="F:iron ion binding"/>
    <property type="evidence" value="ECO:0007669"/>
    <property type="project" value="InterPro"/>
</dbReference>
<comment type="subcellular location">
    <subcellularLocation>
        <location evidence="2">Membrane</location>
    </subcellularLocation>
</comment>
<gene>
    <name evidence="12" type="ORF">BS50DRAFT_486747</name>
</gene>
<evidence type="ECO:0000256" key="4">
    <source>
        <dbReference type="ARBA" id="ARBA00022617"/>
    </source>
</evidence>
<evidence type="ECO:0000256" key="5">
    <source>
        <dbReference type="ARBA" id="ARBA00022723"/>
    </source>
</evidence>
<dbReference type="Pfam" id="PF00067">
    <property type="entry name" value="p450"/>
    <property type="match status" value="1"/>
</dbReference>
<dbReference type="PROSITE" id="PS00086">
    <property type="entry name" value="CYTOCHROME_P450"/>
    <property type="match status" value="1"/>
</dbReference>
<dbReference type="OrthoDB" id="1055148at2759"/>
<dbReference type="InterPro" id="IPR036396">
    <property type="entry name" value="Cyt_P450_sf"/>
</dbReference>
<evidence type="ECO:0000256" key="8">
    <source>
        <dbReference type="ARBA" id="ARBA00023033"/>
    </source>
</evidence>
<dbReference type="SMR" id="A0A2T2P1L3"/>
<keyword evidence="6 11" id="KW-0560">Oxidoreductase</keyword>
<dbReference type="Gene3D" id="1.10.630.10">
    <property type="entry name" value="Cytochrome P450"/>
    <property type="match status" value="1"/>
</dbReference>
<keyword evidence="7 10" id="KW-0408">Iron</keyword>
<organism evidence="12 13">
    <name type="scientific">Corynespora cassiicola Philippines</name>
    <dbReference type="NCBI Taxonomy" id="1448308"/>
    <lineage>
        <taxon>Eukaryota</taxon>
        <taxon>Fungi</taxon>
        <taxon>Dikarya</taxon>
        <taxon>Ascomycota</taxon>
        <taxon>Pezizomycotina</taxon>
        <taxon>Dothideomycetes</taxon>
        <taxon>Pleosporomycetidae</taxon>
        <taxon>Pleosporales</taxon>
        <taxon>Corynesporascaceae</taxon>
        <taxon>Corynespora</taxon>
    </lineage>
</organism>
<keyword evidence="4 10" id="KW-0349">Heme</keyword>
<dbReference type="CDD" id="cd11042">
    <property type="entry name" value="CYP51-like"/>
    <property type="match status" value="1"/>
</dbReference>
<evidence type="ECO:0000256" key="1">
    <source>
        <dbReference type="ARBA" id="ARBA00001971"/>
    </source>
</evidence>
<protein>
    <submittedName>
        <fullName evidence="12">Cytochrome P450 51</fullName>
    </submittedName>
</protein>
<name>A0A2T2P1L3_CORCC</name>
<dbReference type="GO" id="GO:0020037">
    <property type="term" value="F:heme binding"/>
    <property type="evidence" value="ECO:0007669"/>
    <property type="project" value="InterPro"/>
</dbReference>
<dbReference type="PANTHER" id="PTHR24304:SF2">
    <property type="entry name" value="24-HYDROXYCHOLESTEROL 7-ALPHA-HYDROXYLASE"/>
    <property type="match status" value="1"/>
</dbReference>
<dbReference type="SUPFAM" id="SSF48264">
    <property type="entry name" value="Cytochrome P450"/>
    <property type="match status" value="1"/>
</dbReference>
<keyword evidence="9" id="KW-0472">Membrane</keyword>
<keyword evidence="8 11" id="KW-0503">Monooxygenase</keyword>
<dbReference type="FunFam" id="1.10.630.10:FF:000033">
    <property type="entry name" value="14-alpha sterol demethylase"/>
    <property type="match status" value="1"/>
</dbReference>
<feature type="binding site" description="axial binding residue" evidence="10">
    <location>
        <position position="448"/>
    </location>
    <ligand>
        <name>heme</name>
        <dbReference type="ChEBI" id="CHEBI:30413"/>
    </ligand>
    <ligandPart>
        <name>Fe</name>
        <dbReference type="ChEBI" id="CHEBI:18248"/>
    </ligandPart>
</feature>
<dbReference type="GO" id="GO:0016020">
    <property type="term" value="C:membrane"/>
    <property type="evidence" value="ECO:0007669"/>
    <property type="project" value="UniProtKB-SubCell"/>
</dbReference>
<keyword evidence="5 10" id="KW-0479">Metal-binding</keyword>
<evidence type="ECO:0000256" key="9">
    <source>
        <dbReference type="ARBA" id="ARBA00023136"/>
    </source>
</evidence>
<dbReference type="InterPro" id="IPR017972">
    <property type="entry name" value="Cyt_P450_CS"/>
</dbReference>
<keyword evidence="13" id="KW-1185">Reference proteome</keyword>
<evidence type="ECO:0000256" key="3">
    <source>
        <dbReference type="ARBA" id="ARBA00010617"/>
    </source>
</evidence>
<dbReference type="STRING" id="1448308.A0A2T2P1L3"/>
<accession>A0A2T2P1L3</accession>